<keyword evidence="1" id="KW-0732">Signal</keyword>
<evidence type="ECO:0000313" key="4">
    <source>
        <dbReference type="Proteomes" id="UP000033187"/>
    </source>
</evidence>
<gene>
    <name evidence="3" type="ORF">YBN1229_v1_3733</name>
</gene>
<feature type="signal peptide" evidence="1">
    <location>
        <begin position="1"/>
        <end position="26"/>
    </location>
</feature>
<name>A0A0D6JKW5_9HYPH</name>
<dbReference type="InterPro" id="IPR047262">
    <property type="entry name" value="PRX-like1"/>
</dbReference>
<dbReference type="Proteomes" id="UP000033187">
    <property type="component" value="Chromosome 1"/>
</dbReference>
<dbReference type="GO" id="GO:0016209">
    <property type="term" value="F:antioxidant activity"/>
    <property type="evidence" value="ECO:0007669"/>
    <property type="project" value="InterPro"/>
</dbReference>
<dbReference type="InterPro" id="IPR000866">
    <property type="entry name" value="AhpC/TSA"/>
</dbReference>
<dbReference type="Pfam" id="PF00578">
    <property type="entry name" value="AhpC-TSA"/>
    <property type="match status" value="1"/>
</dbReference>
<dbReference type="SUPFAM" id="SSF52833">
    <property type="entry name" value="Thioredoxin-like"/>
    <property type="match status" value="1"/>
</dbReference>
<accession>A0A0D6JKW5</accession>
<dbReference type="KEGG" id="fiy:BN1229_v1_3733"/>
<dbReference type="EMBL" id="LN829119">
    <property type="protein sequence ID" value="CPR22300.1"/>
    <property type="molecule type" value="Genomic_DNA"/>
</dbReference>
<protein>
    <submittedName>
        <fullName evidence="3">Alkyl hydroperoxide reductase/ Thiol specific antioxidant/ Mal allergen</fullName>
    </submittedName>
</protein>
<dbReference type="PANTHER" id="PTHR43640">
    <property type="entry name" value="OS07G0260300 PROTEIN"/>
    <property type="match status" value="1"/>
</dbReference>
<dbReference type="PANTHER" id="PTHR43640:SF1">
    <property type="entry name" value="THIOREDOXIN-DEPENDENT PEROXIREDOXIN"/>
    <property type="match status" value="1"/>
</dbReference>
<evidence type="ECO:0000313" key="3">
    <source>
        <dbReference type="EMBL" id="CPR22300.1"/>
    </source>
</evidence>
<dbReference type="AlphaFoldDB" id="A0A0D6JKW5"/>
<feature type="chain" id="PRO_5002306348" evidence="1">
    <location>
        <begin position="27"/>
        <end position="208"/>
    </location>
</feature>
<dbReference type="OrthoDB" id="9809746at2"/>
<dbReference type="PROSITE" id="PS51352">
    <property type="entry name" value="THIOREDOXIN_2"/>
    <property type="match status" value="1"/>
</dbReference>
<reference evidence="4" key="1">
    <citation type="submission" date="2015-02" db="EMBL/GenBank/DDBJ databases">
        <authorList>
            <person name="Chooi Y.-H."/>
        </authorList>
    </citation>
    <scope>NUCLEOTIDE SEQUENCE [LARGE SCALE GENOMIC DNA]</scope>
    <source>
        <strain evidence="4">strain Y</strain>
    </source>
</reference>
<sequence length="208" mass="21960">MTFRTTAKVAAAACLAFVLGAASAAAAPEVGKPAPDFTGVDTHGKTHTLKELRGKTVILEWSNDGCPYVQKHYGSGNMQKLQKDTTADGIVWLTIVSSAPGTQGNLPPAEHDALMQKRDAAPSAVLIDEEGTIGRAYGAQTTPHMYIITPDGNLAYKGAIDDKPTANQSDIEGARNYVREALEQIAAGKPVDPAVTRAYGCSIKYKTS</sequence>
<feature type="domain" description="Thioredoxin" evidence="2">
    <location>
        <begin position="28"/>
        <end position="183"/>
    </location>
</feature>
<dbReference type="InterPro" id="IPR036249">
    <property type="entry name" value="Thioredoxin-like_sf"/>
</dbReference>
<dbReference type="KEGG" id="fil:BN1229_v1_3741"/>
<dbReference type="RefSeq" id="WP_046479395.1">
    <property type="nucleotide sequence ID" value="NZ_LN829118.1"/>
</dbReference>
<organism evidence="3 4">
    <name type="scientific">Candidatus Filomicrobium marinum</name>
    <dbReference type="NCBI Taxonomy" id="1608628"/>
    <lineage>
        <taxon>Bacteria</taxon>
        <taxon>Pseudomonadati</taxon>
        <taxon>Pseudomonadota</taxon>
        <taxon>Alphaproteobacteria</taxon>
        <taxon>Hyphomicrobiales</taxon>
        <taxon>Hyphomicrobiaceae</taxon>
        <taxon>Filomicrobium</taxon>
    </lineage>
</organism>
<dbReference type="InterPro" id="IPR013766">
    <property type="entry name" value="Thioredoxin_domain"/>
</dbReference>
<dbReference type="GO" id="GO:0016491">
    <property type="term" value="F:oxidoreductase activity"/>
    <property type="evidence" value="ECO:0007669"/>
    <property type="project" value="InterPro"/>
</dbReference>
<keyword evidence="4" id="KW-1185">Reference proteome</keyword>
<proteinExistence type="predicted"/>
<dbReference type="Gene3D" id="3.40.30.10">
    <property type="entry name" value="Glutaredoxin"/>
    <property type="match status" value="1"/>
</dbReference>
<dbReference type="CDD" id="cd02969">
    <property type="entry name" value="PRX_like1"/>
    <property type="match status" value="1"/>
</dbReference>
<evidence type="ECO:0000259" key="2">
    <source>
        <dbReference type="PROSITE" id="PS51352"/>
    </source>
</evidence>
<evidence type="ECO:0000256" key="1">
    <source>
        <dbReference type="SAM" id="SignalP"/>
    </source>
</evidence>